<evidence type="ECO:0000313" key="2">
    <source>
        <dbReference type="EMBL" id="PTR95333.1"/>
    </source>
</evidence>
<protein>
    <submittedName>
        <fullName evidence="2">Replication protein RepR</fullName>
    </submittedName>
</protein>
<organism evidence="2 3">
    <name type="scientific">Ligilactobacillus salivarius</name>
    <dbReference type="NCBI Taxonomy" id="1624"/>
    <lineage>
        <taxon>Bacteria</taxon>
        <taxon>Bacillati</taxon>
        <taxon>Bacillota</taxon>
        <taxon>Bacilli</taxon>
        <taxon>Lactobacillales</taxon>
        <taxon>Lactobacillaceae</taxon>
        <taxon>Ligilactobacillus</taxon>
    </lineage>
</organism>
<name>A0ABD6XGE2_9LACO</name>
<accession>A0ABD6XGE2</accession>
<comment type="caution">
    <text evidence="2">The sequence shown here is derived from an EMBL/GenBank/DDBJ whole genome shotgun (WGS) entry which is preliminary data.</text>
</comment>
<dbReference type="Pfam" id="PF08708">
    <property type="entry name" value="PriCT_1"/>
    <property type="match status" value="1"/>
</dbReference>
<dbReference type="EMBL" id="QAGV01000007">
    <property type="protein sequence ID" value="PTR95333.1"/>
    <property type="molecule type" value="Genomic_DNA"/>
</dbReference>
<gene>
    <name evidence="2" type="ORF">DBP89_06860</name>
</gene>
<evidence type="ECO:0000313" key="3">
    <source>
        <dbReference type="Proteomes" id="UP000244552"/>
    </source>
</evidence>
<evidence type="ECO:0000259" key="1">
    <source>
        <dbReference type="SMART" id="SM00942"/>
    </source>
</evidence>
<dbReference type="AlphaFoldDB" id="A0ABD6XGE2"/>
<proteinExistence type="predicted"/>
<dbReference type="Proteomes" id="UP000244552">
    <property type="component" value="Unassembled WGS sequence"/>
</dbReference>
<feature type="domain" description="Primase C-terminal 1" evidence="1">
    <location>
        <begin position="246"/>
        <end position="311"/>
    </location>
</feature>
<dbReference type="InterPro" id="IPR014820">
    <property type="entry name" value="PriCT_1"/>
</dbReference>
<reference evidence="2 3" key="1">
    <citation type="journal article" date="2018" name="Genome Announc.">
        <title>Fifty-Six Draft Genome Sequences of 10 Lactobacillus Species from 22 Commercial Dietary Supplements.</title>
        <authorList>
            <person name="Gangiredla J."/>
            <person name="Barnaba T.J."/>
            <person name="Mammel M.K."/>
            <person name="Lacher D.W."/>
            <person name="Elkins C.A."/>
            <person name="Lampel K.A."/>
            <person name="Whitehouse C.A."/>
            <person name="Tartera C."/>
        </authorList>
    </citation>
    <scope>NUCLEOTIDE SEQUENCE [LARGE SCALE GENOMIC DNA]</scope>
    <source>
        <strain evidence="2 3">DS11_12</strain>
    </source>
</reference>
<dbReference type="RefSeq" id="WP_003698970.1">
    <property type="nucleotide sequence ID" value="NZ_CBCRTQ010000006.1"/>
</dbReference>
<dbReference type="SMART" id="SM00942">
    <property type="entry name" value="PriCT_1"/>
    <property type="match status" value="1"/>
</dbReference>
<sequence>MMNDLYNLILKGGLRKYKFTNSKIKPIDYSEDMKGSVFAFRSKELMQDSKGFIITSEEAVSEQKEITHWTPNIYRYGKYVDNKKIIVKGHEEKNLRQINTFVVDIDDNTITESEILLSCYDMGFLPTIIMKTPGGYQVYFVLDKPVFITAKSNFKAIEVAKKVSNQLRKSLGETLRVDTKCNHFGIFRFPQKSNIVFFEKSYLCNFATLINWSMKKEDSPKKTKMKLVKSFKQVDEPWFNLLLNESDIKGEKGTMGRNNVVLTLSLAMYASGRSKENCLYNLTEFNYRLENPLSDNELERTVNSAYSGKYKGASKAFITTLCTEWVNRDLKSSDLFSTTGWYKFAKPREERVRSHYEEWVEDLEQLINDKTNVNQPFLRIKRQELIDRLGIANSSLTALFKRLKATNKINVQTIRGRNGGVILALVKNILINQIKNHHKQAKKALQEYLGINLDTLKNVNQSKNDYQEITLDTG</sequence>